<sequence>MNPDVPDNLDRRQMKDREAIQRFMIALMLEHMVLKWSRKDAEHDVEAMRREMASFPVKALDRCPEDFKEIWRDILFTSIREKVPLKKLPADDLKKLKFQMRAYMDKYNLQRFASSPALLNFVLLTLNPRNIGNPDKKDWSRRTAGLRGRLETGNPPLPSVEEMMEWSGNWERKHGFGGEDPWEDDGENGYNTLLWYVFGLYGDEDEE</sequence>
<accession>A0ABN6QI76</accession>
<keyword evidence="2" id="KW-1185">Reference proteome</keyword>
<name>A0ABN6QI76_9BACT</name>
<reference evidence="1" key="1">
    <citation type="submission" date="2022-06" db="EMBL/GenBank/DDBJ databases">
        <title>Akkermansia biwalacus sp. nov., an anaerobic mucin-degrading bacterium isolated from human intestine.</title>
        <authorList>
            <person name="Kobayashi Y."/>
            <person name="Inoue S."/>
            <person name="Kawahara T."/>
            <person name="Kohda N."/>
        </authorList>
    </citation>
    <scope>NUCLEOTIDE SEQUENCE</scope>
    <source>
        <strain evidence="1">WON2089</strain>
    </source>
</reference>
<dbReference type="EMBL" id="AP025943">
    <property type="protein sequence ID" value="BDL44230.1"/>
    <property type="molecule type" value="Genomic_DNA"/>
</dbReference>
<proteinExistence type="predicted"/>
<evidence type="ECO:0000313" key="1">
    <source>
        <dbReference type="EMBL" id="BDL44230.1"/>
    </source>
</evidence>
<gene>
    <name evidence="1" type="ORF">Abiwalacus_18040</name>
</gene>
<evidence type="ECO:0000313" key="2">
    <source>
        <dbReference type="Proteomes" id="UP001062263"/>
    </source>
</evidence>
<dbReference type="Proteomes" id="UP001062263">
    <property type="component" value="Chromosome"/>
</dbReference>
<organism evidence="1 2">
    <name type="scientific">Akkermansia biwaensis</name>
    <dbReference type="NCBI Taxonomy" id="2946555"/>
    <lineage>
        <taxon>Bacteria</taxon>
        <taxon>Pseudomonadati</taxon>
        <taxon>Verrucomicrobiota</taxon>
        <taxon>Verrucomicrobiia</taxon>
        <taxon>Verrucomicrobiales</taxon>
        <taxon>Akkermansiaceae</taxon>
        <taxon>Akkermansia</taxon>
    </lineage>
</organism>
<protein>
    <submittedName>
        <fullName evidence="1">Uncharacterized protein</fullName>
    </submittedName>
</protein>
<dbReference type="RefSeq" id="WP_215436007.1">
    <property type="nucleotide sequence ID" value="NZ_AP025943.1"/>
</dbReference>